<dbReference type="FunFam" id="3.20.20.140:FF:000174">
    <property type="entry name" value="Dihydropyrimidinase-related protein 2"/>
    <property type="match status" value="1"/>
</dbReference>
<name>A0A8C1R412_CYPCA</name>
<dbReference type="Pfam" id="PF01979">
    <property type="entry name" value="Amidohydro_1"/>
    <property type="match status" value="1"/>
</dbReference>
<sequence length="667" mass="72743">VSLSQWKCGSLLSRLGTDSPKPRVKFGGMFCNIEGAFENKTLNFESYSPSSARRNPRGRVDDQRDNFSDTTSVSDFSSVSQTQRTPSCSSQGQTLVYPTGPGRAQNGRRESDKLIIKGGKIVNDDQSFYADIYIEDGTIKQIGENLIVPTGVKTVDAYGHIVIPGGIDVNTCLQATHLGMTPADDFYHGTRAALAGGTTMIIDHAVPEPGTSLLATYDQWRDTADKRSCCDYSLHIDITRWHDGLFEELEHLVKDKGVNSFLIFMAYKDKYQSSDTQIYEMFSAMRELGAIAQVHAENGDIIEEEQKKLLDLGITGPEGHVLSHPEEVETEAVYRAVTIAKQANCPLYITKVMSKPAADVIAKARKKGMVIYGESIAAGLGADGSHYWSKDWSKAAAFVMSPPLSPDTSTPEYLSSLLSCGDLQLTASAHCTFTTAQKAVGKDNFTLIPEGTNGIEERMSIVWDKAVATGKMDENDFVAVTSTNAAKIFNLYPRKGRIAVGSDADIVIWNTKETKIFSAKSHNLIVEVNIFEGMECRGFPVVVISQGRIVLEDGKLSVTEGSGRFIPRKAYPDFVFKRIKARGRVRESLGNYDGPVHDVISMTKSVPATPTTRGPSCPGKTPLGPARNLHQSGFTLSGTQMDDHIPRRTSQKIVAPPGGRSNITSLS</sequence>
<feature type="compositionally biased region" description="Polar residues" evidence="4">
    <location>
        <begin position="629"/>
        <end position="640"/>
    </location>
</feature>
<evidence type="ECO:0000259" key="5">
    <source>
        <dbReference type="Pfam" id="PF01979"/>
    </source>
</evidence>
<feature type="compositionally biased region" description="Polar residues" evidence="4">
    <location>
        <begin position="605"/>
        <end position="614"/>
    </location>
</feature>
<dbReference type="InterPro" id="IPR006680">
    <property type="entry name" value="Amidohydro-rel"/>
</dbReference>
<evidence type="ECO:0000256" key="4">
    <source>
        <dbReference type="SAM" id="MobiDB-lite"/>
    </source>
</evidence>
<dbReference type="GO" id="GO:0005829">
    <property type="term" value="C:cytosol"/>
    <property type="evidence" value="ECO:0007669"/>
    <property type="project" value="TreeGrafter"/>
</dbReference>
<dbReference type="InterPro" id="IPR050378">
    <property type="entry name" value="Metallo-dep_Hydrolases_sf"/>
</dbReference>
<proteinExistence type="inferred from homology"/>
<evidence type="ECO:0000256" key="2">
    <source>
        <dbReference type="ARBA" id="ARBA00008829"/>
    </source>
</evidence>
<dbReference type="Proteomes" id="UP000694427">
    <property type="component" value="Unplaced"/>
</dbReference>
<reference evidence="6" key="1">
    <citation type="submission" date="2025-08" db="UniProtKB">
        <authorList>
            <consortium name="Ensembl"/>
        </authorList>
    </citation>
    <scope>IDENTIFICATION</scope>
</reference>
<dbReference type="SUPFAM" id="SSF51338">
    <property type="entry name" value="Composite domain of metallo-dependent hydrolases"/>
    <property type="match status" value="2"/>
</dbReference>
<comment type="similarity">
    <text evidence="2">Belongs to the metallo-dependent hydrolases superfamily. Hydantoinase/dihydropyrimidinase family.</text>
</comment>
<dbReference type="AlphaFoldDB" id="A0A8C1R412"/>
<reference evidence="6" key="2">
    <citation type="submission" date="2025-09" db="UniProtKB">
        <authorList>
            <consortium name="Ensembl"/>
        </authorList>
    </citation>
    <scope>IDENTIFICATION</scope>
</reference>
<dbReference type="InterPro" id="IPR011778">
    <property type="entry name" value="Hydantoinase/dihydroPyrase"/>
</dbReference>
<dbReference type="Gene3D" id="3.20.20.140">
    <property type="entry name" value="Metal-dependent hydrolases"/>
    <property type="match status" value="1"/>
</dbReference>
<organism evidence="6 7">
    <name type="scientific">Cyprinus carpio</name>
    <name type="common">Common carp</name>
    <dbReference type="NCBI Taxonomy" id="7962"/>
    <lineage>
        <taxon>Eukaryota</taxon>
        <taxon>Metazoa</taxon>
        <taxon>Chordata</taxon>
        <taxon>Craniata</taxon>
        <taxon>Vertebrata</taxon>
        <taxon>Euteleostomi</taxon>
        <taxon>Actinopterygii</taxon>
        <taxon>Neopterygii</taxon>
        <taxon>Teleostei</taxon>
        <taxon>Ostariophysi</taxon>
        <taxon>Cypriniformes</taxon>
        <taxon>Cyprinidae</taxon>
        <taxon>Cyprininae</taxon>
        <taxon>Cyprinus</taxon>
    </lineage>
</organism>
<feature type="compositionally biased region" description="Low complexity" evidence="4">
    <location>
        <begin position="68"/>
        <end position="80"/>
    </location>
</feature>
<dbReference type="PANTHER" id="PTHR11647:SF55">
    <property type="entry name" value="DIHYDROPYRIMIDINASE-RELATED PROTEIN 4"/>
    <property type="match status" value="1"/>
</dbReference>
<feature type="region of interest" description="Disordered" evidence="4">
    <location>
        <begin position="46"/>
        <end position="110"/>
    </location>
</feature>
<dbReference type="InterPro" id="IPR032466">
    <property type="entry name" value="Metal_Hydrolase"/>
</dbReference>
<dbReference type="InterPro" id="IPR011059">
    <property type="entry name" value="Metal-dep_hydrolase_composite"/>
</dbReference>
<dbReference type="NCBIfam" id="TIGR02033">
    <property type="entry name" value="D-hydantoinase"/>
    <property type="match status" value="1"/>
</dbReference>
<dbReference type="GO" id="GO:0016812">
    <property type="term" value="F:hydrolase activity, acting on carbon-nitrogen (but not peptide) bonds, in cyclic amides"/>
    <property type="evidence" value="ECO:0007669"/>
    <property type="project" value="TreeGrafter"/>
</dbReference>
<dbReference type="Ensembl" id="ENSCCRT00010095016.1">
    <property type="protein sequence ID" value="ENSCCRP00010085649.1"/>
    <property type="gene ID" value="ENSCCRG00010036926.1"/>
</dbReference>
<feature type="domain" description="Amidohydrolase-related" evidence="5">
    <location>
        <begin position="161"/>
        <end position="550"/>
    </location>
</feature>
<dbReference type="PANTHER" id="PTHR11647">
    <property type="entry name" value="HYDRANTOINASE/DIHYDROPYRIMIDINASE FAMILY MEMBER"/>
    <property type="match status" value="1"/>
</dbReference>
<feature type="compositionally biased region" description="Polar residues" evidence="4">
    <location>
        <begin position="81"/>
        <end position="96"/>
    </location>
</feature>
<dbReference type="CDD" id="cd01314">
    <property type="entry name" value="D-HYD"/>
    <property type="match status" value="1"/>
</dbReference>
<protein>
    <submittedName>
        <fullName evidence="6">Dihydropyrimidinase like 4</fullName>
    </submittedName>
</protein>
<dbReference type="Gene3D" id="2.30.40.10">
    <property type="entry name" value="Urease, subunit C, domain 1"/>
    <property type="match status" value="1"/>
</dbReference>
<feature type="region of interest" description="Disordered" evidence="4">
    <location>
        <begin position="605"/>
        <end position="667"/>
    </location>
</feature>
<dbReference type="FunFam" id="2.30.40.10:FF:000021">
    <property type="entry name" value="Dihydropyrimidinase-related protein 2"/>
    <property type="match status" value="1"/>
</dbReference>
<evidence type="ECO:0000313" key="7">
    <source>
        <dbReference type="Proteomes" id="UP000694427"/>
    </source>
</evidence>
<dbReference type="SUPFAM" id="SSF51556">
    <property type="entry name" value="Metallo-dependent hydrolases"/>
    <property type="match status" value="1"/>
</dbReference>
<keyword evidence="7" id="KW-1185">Reference proteome</keyword>
<accession>A0A8C1R412</accession>
<feature type="compositionally biased region" description="Basic and acidic residues" evidence="4">
    <location>
        <begin position="58"/>
        <end position="67"/>
    </location>
</feature>
<evidence type="ECO:0000256" key="1">
    <source>
        <dbReference type="ARBA" id="ARBA00004496"/>
    </source>
</evidence>
<evidence type="ECO:0000256" key="3">
    <source>
        <dbReference type="ARBA" id="ARBA00022490"/>
    </source>
</evidence>
<comment type="subcellular location">
    <subcellularLocation>
        <location evidence="1">Cytoplasm</location>
    </subcellularLocation>
</comment>
<evidence type="ECO:0000313" key="6">
    <source>
        <dbReference type="Ensembl" id="ENSCCRP00010085649.1"/>
    </source>
</evidence>
<keyword evidence="3" id="KW-0963">Cytoplasm</keyword>